<feature type="domain" description="AsmA" evidence="2">
    <location>
        <begin position="1"/>
        <end position="656"/>
    </location>
</feature>
<proteinExistence type="predicted"/>
<dbReference type="Proteomes" id="UP000501130">
    <property type="component" value="Chromosome"/>
</dbReference>
<dbReference type="InterPro" id="IPR007844">
    <property type="entry name" value="AsmA"/>
</dbReference>
<dbReference type="PANTHER" id="PTHR30441">
    <property type="entry name" value="DUF748 DOMAIN-CONTAINING PROTEIN"/>
    <property type="match status" value="1"/>
</dbReference>
<dbReference type="RefSeq" id="WP_171098477.1">
    <property type="nucleotide sequence ID" value="NZ_CP053084.1"/>
</dbReference>
<evidence type="ECO:0000313" key="3">
    <source>
        <dbReference type="EMBL" id="QJR29214.1"/>
    </source>
</evidence>
<dbReference type="EMBL" id="CP053084">
    <property type="protein sequence ID" value="QJR29214.1"/>
    <property type="molecule type" value="Genomic_DNA"/>
</dbReference>
<dbReference type="PANTHER" id="PTHR30441:SF4">
    <property type="entry name" value="PROTEIN ASMA"/>
    <property type="match status" value="1"/>
</dbReference>
<organism evidence="3 4">
    <name type="scientific">Limnobacter profundi</name>
    <dbReference type="NCBI Taxonomy" id="2732163"/>
    <lineage>
        <taxon>Bacteria</taxon>
        <taxon>Pseudomonadati</taxon>
        <taxon>Pseudomonadota</taxon>
        <taxon>Betaproteobacteria</taxon>
        <taxon>Burkholderiales</taxon>
        <taxon>Burkholderiaceae</taxon>
        <taxon>Limnobacter</taxon>
    </lineage>
</organism>
<protein>
    <submittedName>
        <fullName evidence="3">AsmA family protein</fullName>
    </submittedName>
</protein>
<feature type="region of interest" description="Disordered" evidence="1">
    <location>
        <begin position="457"/>
        <end position="477"/>
    </location>
</feature>
<reference evidence="3 4" key="1">
    <citation type="submission" date="2020-05" db="EMBL/GenBank/DDBJ databases">
        <title>Compete genome of Limnobacter sp. SAORIC-580.</title>
        <authorList>
            <person name="Song J."/>
            <person name="Cho J.-C."/>
        </authorList>
    </citation>
    <scope>NUCLEOTIDE SEQUENCE [LARGE SCALE GENOMIC DNA]</scope>
    <source>
        <strain evidence="3 4">SAORIC-580</strain>
    </source>
</reference>
<evidence type="ECO:0000259" key="2">
    <source>
        <dbReference type="Pfam" id="PF05170"/>
    </source>
</evidence>
<evidence type="ECO:0000256" key="1">
    <source>
        <dbReference type="SAM" id="MobiDB-lite"/>
    </source>
</evidence>
<gene>
    <name evidence="3" type="ORF">HKT17_05570</name>
</gene>
<accession>A0ABX6N646</accession>
<dbReference type="Pfam" id="PF05170">
    <property type="entry name" value="AsmA"/>
    <property type="match status" value="1"/>
</dbReference>
<sequence>MKKAIAWGVGIVIGVPVVLAATAAILVNTIDQQALLNKASAVVKEKQQRDLAFTGPVQLKWFPSIGADLNGVTLSEFQSTDQFLKADKVSISLALLPLLSSEVVVDAVQASGVTVNVVKNADGKFNFDDLSNPETTDQVEQEMEDAPAEGGQAVNFSVDSIALENLNVTYADKQTGLEASLNNFAMQSGRIEQGVPTDIALKGNVKANKPQADLNIDLNTRLEFGLGENLYANFENLKFAVLGQLDQQQADVNVQASTLNVNPNTLEVKAQSLDAKAKGQLPNVGAFDVSLSSPSLELSDTVARGEALNFKADLKQATRSINATLDLAGLQGNLKQAVSAALKTTVNLVEGERTVNLQLASPMSLNMKSELIELAALTGQLDVKDPALPKKQASMPLAGRLAVNNTEKTAELDLNSKFEATSFDLKAAVKNFSKPAITAVLNADKLDIDALLPPKKNANTETAASSGEKSKDTPVDLSPLRNLNLDITANIGELKVSNIQAQQLKTKAVARGGKLTISPLDAKLYGGSTTGVITADANTQTVTVNQNMTGVQVQPVIKALLDKDMVEGKGNVGINIRTTGNTVNQMKAALDGKVSVSLQDGAIKGINLAEKFRNAKSLLTTGSNATQKTDTTQKTDFSSLAVSFDIANGVATSNDLNVMAPLFRIGGAGQVNLISNSLDYLAKASVVATSTGQGGKTLDSGLNGVTVPVRLYGPFTGVQWELQFKELAKEAAKAKLQPKIDEKKEELKGKAEEKVRDALKGFLNR</sequence>
<name>A0ABX6N646_9BURK</name>
<keyword evidence="4" id="KW-1185">Reference proteome</keyword>
<dbReference type="InterPro" id="IPR052894">
    <property type="entry name" value="AsmA-related"/>
</dbReference>
<evidence type="ECO:0000313" key="4">
    <source>
        <dbReference type="Proteomes" id="UP000501130"/>
    </source>
</evidence>
<feature type="compositionally biased region" description="Polar residues" evidence="1">
    <location>
        <begin position="457"/>
        <end position="467"/>
    </location>
</feature>